<dbReference type="PANTHER" id="PTHR28055:SF1">
    <property type="entry name" value="ALTERED INHERITANCE OF MITOCHONDRIA PROTEIN 41, MITOCHONDRIAL"/>
    <property type="match status" value="1"/>
</dbReference>
<evidence type="ECO:0008006" key="3">
    <source>
        <dbReference type="Google" id="ProtNLM"/>
    </source>
</evidence>
<organism evidence="1 2">
    <name type="scientific">Candidatus Uhrbacteria bacterium RIFOXYC2_FULL_47_19</name>
    <dbReference type="NCBI Taxonomy" id="1802424"/>
    <lineage>
        <taxon>Bacteria</taxon>
        <taxon>Candidatus Uhriibacteriota</taxon>
    </lineage>
</organism>
<dbReference type="Gene3D" id="1.10.1510.10">
    <property type="entry name" value="Uncharacterised protein YqeY/AIM41 PF09424, N-terminal domain"/>
    <property type="match status" value="1"/>
</dbReference>
<evidence type="ECO:0000313" key="1">
    <source>
        <dbReference type="EMBL" id="OGM01241.1"/>
    </source>
</evidence>
<dbReference type="PANTHER" id="PTHR28055">
    <property type="entry name" value="ALTERED INHERITANCE OF MITOCHONDRIA PROTEIN 41, MITOCHONDRIAL"/>
    <property type="match status" value="1"/>
</dbReference>
<dbReference type="AlphaFoldDB" id="A0A1F7WEJ6"/>
<dbReference type="Pfam" id="PF09424">
    <property type="entry name" value="YqeY"/>
    <property type="match status" value="1"/>
</dbReference>
<name>A0A1F7WEJ6_9BACT</name>
<dbReference type="SUPFAM" id="SSF89095">
    <property type="entry name" value="GatB/YqeY motif"/>
    <property type="match status" value="1"/>
</dbReference>
<reference evidence="1 2" key="1">
    <citation type="journal article" date="2016" name="Nat. Commun.">
        <title>Thousands of microbial genomes shed light on interconnected biogeochemical processes in an aquifer system.</title>
        <authorList>
            <person name="Anantharaman K."/>
            <person name="Brown C.T."/>
            <person name="Hug L.A."/>
            <person name="Sharon I."/>
            <person name="Castelle C.J."/>
            <person name="Probst A.J."/>
            <person name="Thomas B.C."/>
            <person name="Singh A."/>
            <person name="Wilkins M.J."/>
            <person name="Karaoz U."/>
            <person name="Brodie E.L."/>
            <person name="Williams K.H."/>
            <person name="Hubbard S.S."/>
            <person name="Banfield J.F."/>
        </authorList>
    </citation>
    <scope>NUCLEOTIDE SEQUENCE [LARGE SCALE GENOMIC DNA]</scope>
</reference>
<proteinExistence type="predicted"/>
<dbReference type="InterPro" id="IPR003789">
    <property type="entry name" value="Asn/Gln_tRNA_amidoTrase-B-like"/>
</dbReference>
<evidence type="ECO:0000313" key="2">
    <source>
        <dbReference type="Proteomes" id="UP000176988"/>
    </source>
</evidence>
<dbReference type="InterPro" id="IPR042184">
    <property type="entry name" value="YqeY/Aim41_N"/>
</dbReference>
<dbReference type="EMBL" id="MGFG01000010">
    <property type="protein sequence ID" value="OGM01241.1"/>
    <property type="molecule type" value="Genomic_DNA"/>
</dbReference>
<dbReference type="STRING" id="1802424.A2480_01775"/>
<gene>
    <name evidence="1" type="ORF">A2480_01775</name>
</gene>
<dbReference type="InterPro" id="IPR019004">
    <property type="entry name" value="YqeY/Aim41"/>
</dbReference>
<comment type="caution">
    <text evidence="1">The sequence shown here is derived from an EMBL/GenBank/DDBJ whole genome shotgun (WGS) entry which is preliminary data.</text>
</comment>
<dbReference type="GO" id="GO:0016884">
    <property type="term" value="F:carbon-nitrogen ligase activity, with glutamine as amido-N-donor"/>
    <property type="evidence" value="ECO:0007669"/>
    <property type="project" value="InterPro"/>
</dbReference>
<dbReference type="Proteomes" id="UP000176988">
    <property type="component" value="Unassembled WGS sequence"/>
</dbReference>
<dbReference type="Gene3D" id="1.10.10.410">
    <property type="match status" value="1"/>
</dbReference>
<protein>
    <recommendedName>
        <fullName evidence="3">Aspartyl-tRNA amidotransferase</fullName>
    </recommendedName>
</protein>
<accession>A0A1F7WEJ6</accession>
<sequence>MDTRERMDKDFIGAVKARDAFAVSVLRMLRAALKNAEIEKMSALVEDDVVDVIAKEIKKVKDSLESFESAGRADLADKARQEIEIISRYQPTQLTDDEIRTVIKKVIADFSGDGTANFGQIMSSVTKETKGRAAGAKVSQLVKEELSSTAS</sequence>
<dbReference type="InterPro" id="IPR023168">
    <property type="entry name" value="GatB_Yqey_C_2"/>
</dbReference>